<dbReference type="Gene3D" id="4.10.410.10">
    <property type="entry name" value="Pancreatic trypsin inhibitor Kunitz domain"/>
    <property type="match status" value="2"/>
</dbReference>
<reference evidence="3" key="1">
    <citation type="submission" date="2021-10" db="EMBL/GenBank/DDBJ databases">
        <title>Tropical sea cucumber genome reveals ecological adaptation and Cuvierian tubules defense mechanism.</title>
        <authorList>
            <person name="Chen T."/>
        </authorList>
    </citation>
    <scope>NUCLEOTIDE SEQUENCE</scope>
    <source>
        <strain evidence="3">Nanhai2018</strain>
        <tissue evidence="3">Muscle</tissue>
    </source>
</reference>
<dbReference type="InterPro" id="IPR020901">
    <property type="entry name" value="Prtase_inh_Kunz-CS"/>
</dbReference>
<accession>A0A9Q1CHI3</accession>
<evidence type="ECO:0000313" key="3">
    <source>
        <dbReference type="EMBL" id="KAJ8045040.1"/>
    </source>
</evidence>
<organism evidence="3 4">
    <name type="scientific">Holothuria leucospilota</name>
    <name type="common">Black long sea cucumber</name>
    <name type="synonym">Mertensiothuria leucospilota</name>
    <dbReference type="NCBI Taxonomy" id="206669"/>
    <lineage>
        <taxon>Eukaryota</taxon>
        <taxon>Metazoa</taxon>
        <taxon>Echinodermata</taxon>
        <taxon>Eleutherozoa</taxon>
        <taxon>Echinozoa</taxon>
        <taxon>Holothuroidea</taxon>
        <taxon>Aspidochirotacea</taxon>
        <taxon>Aspidochirotida</taxon>
        <taxon>Holothuriidae</taxon>
        <taxon>Holothuria</taxon>
    </lineage>
</organism>
<keyword evidence="1" id="KW-1015">Disulfide bond</keyword>
<comment type="caution">
    <text evidence="3">The sequence shown here is derived from an EMBL/GenBank/DDBJ whole genome shotgun (WGS) entry which is preliminary data.</text>
</comment>
<dbReference type="InterPro" id="IPR036880">
    <property type="entry name" value="Kunitz_BPTI_sf"/>
</dbReference>
<dbReference type="OrthoDB" id="5950222at2759"/>
<dbReference type="SUPFAM" id="SSF57362">
    <property type="entry name" value="BPTI-like"/>
    <property type="match status" value="2"/>
</dbReference>
<dbReference type="Pfam" id="PF00014">
    <property type="entry name" value="Kunitz_BPTI"/>
    <property type="match status" value="2"/>
</dbReference>
<evidence type="ECO:0000256" key="1">
    <source>
        <dbReference type="ARBA" id="ARBA00023157"/>
    </source>
</evidence>
<dbReference type="EMBL" id="JAIZAY010000003">
    <property type="protein sequence ID" value="KAJ8045040.1"/>
    <property type="molecule type" value="Genomic_DNA"/>
</dbReference>
<name>A0A9Q1CHI3_HOLLE</name>
<evidence type="ECO:0000313" key="4">
    <source>
        <dbReference type="Proteomes" id="UP001152320"/>
    </source>
</evidence>
<dbReference type="AlphaFoldDB" id="A0A9Q1CHI3"/>
<dbReference type="PANTHER" id="PTHR10083">
    <property type="entry name" value="KUNITZ-TYPE PROTEASE INHIBITOR-RELATED"/>
    <property type="match status" value="1"/>
</dbReference>
<keyword evidence="4" id="KW-1185">Reference proteome</keyword>
<protein>
    <submittedName>
        <fullName evidence="3">BPTI/Kunitz domain-containing protein</fullName>
    </submittedName>
</protein>
<dbReference type="PROSITE" id="PS50279">
    <property type="entry name" value="BPTI_KUNITZ_2"/>
    <property type="match status" value="2"/>
</dbReference>
<dbReference type="InterPro" id="IPR050098">
    <property type="entry name" value="TFPI/VKTCI-like"/>
</dbReference>
<feature type="domain" description="BPTI/Kunitz inhibitor" evidence="2">
    <location>
        <begin position="202"/>
        <end position="250"/>
    </location>
</feature>
<dbReference type="PRINTS" id="PR00759">
    <property type="entry name" value="BASICPTASE"/>
</dbReference>
<dbReference type="PROSITE" id="PS00280">
    <property type="entry name" value="BPTI_KUNITZ_1"/>
    <property type="match status" value="1"/>
</dbReference>
<dbReference type="InterPro" id="IPR002223">
    <property type="entry name" value="Kunitz_BPTI"/>
</dbReference>
<dbReference type="GO" id="GO:0005615">
    <property type="term" value="C:extracellular space"/>
    <property type="evidence" value="ECO:0007669"/>
    <property type="project" value="TreeGrafter"/>
</dbReference>
<dbReference type="GO" id="GO:0004867">
    <property type="term" value="F:serine-type endopeptidase inhibitor activity"/>
    <property type="evidence" value="ECO:0007669"/>
    <property type="project" value="InterPro"/>
</dbReference>
<evidence type="ECO:0000259" key="2">
    <source>
        <dbReference type="PROSITE" id="PS50279"/>
    </source>
</evidence>
<dbReference type="SMART" id="SM00131">
    <property type="entry name" value="KU"/>
    <property type="match status" value="2"/>
</dbReference>
<dbReference type="PANTHER" id="PTHR10083:SF374">
    <property type="entry name" value="BPTI_KUNITZ INHIBITOR DOMAIN-CONTAINING PROTEIN"/>
    <property type="match status" value="1"/>
</dbReference>
<dbReference type="CDD" id="cd00109">
    <property type="entry name" value="Kunitz-type"/>
    <property type="match status" value="2"/>
</dbReference>
<sequence length="253" mass="28442">MDVVRSLFMEVAKETQTGFQQRRIVWRLVDKTCAAYPLSLDHARDPSRSGVSKMEAVRSLFMEVAKETQTGFQLRRNVWKSVDKTCVVYPLSPDHAMHTSLAGVSKVDAVRSLFMEVAMETQTVFQLRRNVWKSVDKTISCFYSDYAVCSLPVEPGPCKGYFPKWGFQNGRCEEFIYGGCEGNENRFPTEADCVEACGQNVCQLPLVTGPCEALIPRWGFRDDECVEFTYGGCQGNANNFESLAECIDECGPN</sequence>
<dbReference type="Proteomes" id="UP001152320">
    <property type="component" value="Chromosome 3"/>
</dbReference>
<feature type="domain" description="BPTI/Kunitz inhibitor" evidence="2">
    <location>
        <begin position="149"/>
        <end position="197"/>
    </location>
</feature>
<dbReference type="FunFam" id="4.10.410.10:FF:000005">
    <property type="entry name" value="Pancreatic trypsin inhibitor"/>
    <property type="match status" value="1"/>
</dbReference>
<proteinExistence type="predicted"/>
<gene>
    <name evidence="3" type="ORF">HOLleu_07962</name>
</gene>